<dbReference type="AlphaFoldDB" id="A0A0F8YFZ3"/>
<evidence type="ECO:0000256" key="1">
    <source>
        <dbReference type="SAM" id="MobiDB-lite"/>
    </source>
</evidence>
<protein>
    <submittedName>
        <fullName evidence="2">Uncharacterized protein</fullName>
    </submittedName>
</protein>
<sequence>MMSAEGYMREHVDPAADSDEMTDEIAVTERAIARTKMEDKAYWRVIAR</sequence>
<accession>A0A0F8YFZ3</accession>
<feature type="region of interest" description="Disordered" evidence="1">
    <location>
        <begin position="1"/>
        <end position="23"/>
    </location>
</feature>
<dbReference type="EMBL" id="LAZR01057174">
    <property type="protein sequence ID" value="KKK72610.1"/>
    <property type="molecule type" value="Genomic_DNA"/>
</dbReference>
<proteinExistence type="predicted"/>
<organism evidence="2">
    <name type="scientific">marine sediment metagenome</name>
    <dbReference type="NCBI Taxonomy" id="412755"/>
    <lineage>
        <taxon>unclassified sequences</taxon>
        <taxon>metagenomes</taxon>
        <taxon>ecological metagenomes</taxon>
    </lineage>
</organism>
<feature type="non-terminal residue" evidence="2">
    <location>
        <position position="48"/>
    </location>
</feature>
<reference evidence="2" key="1">
    <citation type="journal article" date="2015" name="Nature">
        <title>Complex archaea that bridge the gap between prokaryotes and eukaryotes.</title>
        <authorList>
            <person name="Spang A."/>
            <person name="Saw J.H."/>
            <person name="Jorgensen S.L."/>
            <person name="Zaremba-Niedzwiedzka K."/>
            <person name="Martijn J."/>
            <person name="Lind A.E."/>
            <person name="van Eijk R."/>
            <person name="Schleper C."/>
            <person name="Guy L."/>
            <person name="Ettema T.J."/>
        </authorList>
    </citation>
    <scope>NUCLEOTIDE SEQUENCE</scope>
</reference>
<gene>
    <name evidence="2" type="ORF">LCGC14_2902130</name>
</gene>
<name>A0A0F8YFZ3_9ZZZZ</name>
<comment type="caution">
    <text evidence="2">The sequence shown here is derived from an EMBL/GenBank/DDBJ whole genome shotgun (WGS) entry which is preliminary data.</text>
</comment>
<evidence type="ECO:0000313" key="2">
    <source>
        <dbReference type="EMBL" id="KKK72610.1"/>
    </source>
</evidence>